<dbReference type="AlphaFoldDB" id="A0A1G4B5J2"/>
<evidence type="ECO:0000313" key="2">
    <source>
        <dbReference type="EMBL" id="OHE96552.1"/>
    </source>
</evidence>
<protein>
    <submittedName>
        <fullName evidence="2">Uncharacterized protein</fullName>
    </submittedName>
</protein>
<name>A0A1G4B5J2_9PEZI</name>
<proteinExistence type="predicted"/>
<feature type="region of interest" description="Disordered" evidence="1">
    <location>
        <begin position="1"/>
        <end position="25"/>
    </location>
</feature>
<organism evidence="2 3">
    <name type="scientific">Colletotrichum orchidophilum</name>
    <dbReference type="NCBI Taxonomy" id="1209926"/>
    <lineage>
        <taxon>Eukaryota</taxon>
        <taxon>Fungi</taxon>
        <taxon>Dikarya</taxon>
        <taxon>Ascomycota</taxon>
        <taxon>Pezizomycotina</taxon>
        <taxon>Sordariomycetes</taxon>
        <taxon>Hypocreomycetidae</taxon>
        <taxon>Glomerellales</taxon>
        <taxon>Glomerellaceae</taxon>
        <taxon>Colletotrichum</taxon>
    </lineage>
</organism>
<dbReference type="EMBL" id="MJBS01000068">
    <property type="protein sequence ID" value="OHE96552.1"/>
    <property type="molecule type" value="Genomic_DNA"/>
</dbReference>
<dbReference type="Proteomes" id="UP000176998">
    <property type="component" value="Unassembled WGS sequence"/>
</dbReference>
<reference evidence="2 3" key="1">
    <citation type="submission" date="2016-09" db="EMBL/GenBank/DDBJ databases">
        <authorList>
            <person name="Capua I."/>
            <person name="De Benedictis P."/>
            <person name="Joannis T."/>
            <person name="Lombin L.H."/>
            <person name="Cattoli G."/>
        </authorList>
    </citation>
    <scope>NUCLEOTIDE SEQUENCE [LARGE SCALE GENOMIC DNA]</scope>
    <source>
        <strain evidence="2 3">IMI 309357</strain>
    </source>
</reference>
<gene>
    <name evidence="2" type="ORF">CORC01_08150</name>
</gene>
<evidence type="ECO:0000256" key="1">
    <source>
        <dbReference type="SAM" id="MobiDB-lite"/>
    </source>
</evidence>
<comment type="caution">
    <text evidence="2">The sequence shown here is derived from an EMBL/GenBank/DDBJ whole genome shotgun (WGS) entry which is preliminary data.</text>
</comment>
<evidence type="ECO:0000313" key="3">
    <source>
        <dbReference type="Proteomes" id="UP000176998"/>
    </source>
</evidence>
<accession>A0A1G4B5J2</accession>
<keyword evidence="3" id="KW-1185">Reference proteome</keyword>
<sequence>MDTRTANKSKAVCYRSSIRRREKTG</sequence>